<feature type="non-terminal residue" evidence="1">
    <location>
        <position position="1"/>
    </location>
</feature>
<dbReference type="AlphaFoldDB" id="A0A482XLF7"/>
<keyword evidence="2" id="KW-1185">Reference proteome</keyword>
<evidence type="ECO:0000313" key="1">
    <source>
        <dbReference type="EMBL" id="RZF46249.1"/>
    </source>
</evidence>
<accession>A0A482XLF7</accession>
<dbReference type="InParanoid" id="A0A482XLF7"/>
<dbReference type="EMBL" id="QKKF02006807">
    <property type="protein sequence ID" value="RZF46249.1"/>
    <property type="molecule type" value="Genomic_DNA"/>
</dbReference>
<gene>
    <name evidence="1" type="ORF">LSTR_LSTR016293</name>
</gene>
<name>A0A482XLF7_LAOST</name>
<comment type="caution">
    <text evidence="1">The sequence shown here is derived from an EMBL/GenBank/DDBJ whole genome shotgun (WGS) entry which is preliminary data.</text>
</comment>
<proteinExistence type="predicted"/>
<organism evidence="1 2">
    <name type="scientific">Laodelphax striatellus</name>
    <name type="common">Small brown planthopper</name>
    <name type="synonym">Delphax striatella</name>
    <dbReference type="NCBI Taxonomy" id="195883"/>
    <lineage>
        <taxon>Eukaryota</taxon>
        <taxon>Metazoa</taxon>
        <taxon>Ecdysozoa</taxon>
        <taxon>Arthropoda</taxon>
        <taxon>Hexapoda</taxon>
        <taxon>Insecta</taxon>
        <taxon>Pterygota</taxon>
        <taxon>Neoptera</taxon>
        <taxon>Paraneoptera</taxon>
        <taxon>Hemiptera</taxon>
        <taxon>Auchenorrhyncha</taxon>
        <taxon>Fulgoroidea</taxon>
        <taxon>Delphacidae</taxon>
        <taxon>Criomorphinae</taxon>
        <taxon>Laodelphax</taxon>
    </lineage>
</organism>
<reference evidence="1 2" key="1">
    <citation type="journal article" date="2017" name="Gigascience">
        <title>Genome sequence of the small brown planthopper, Laodelphax striatellus.</title>
        <authorList>
            <person name="Zhu J."/>
            <person name="Jiang F."/>
            <person name="Wang X."/>
            <person name="Yang P."/>
            <person name="Bao Y."/>
            <person name="Zhao W."/>
            <person name="Wang W."/>
            <person name="Lu H."/>
            <person name="Wang Q."/>
            <person name="Cui N."/>
            <person name="Li J."/>
            <person name="Chen X."/>
            <person name="Luo L."/>
            <person name="Yu J."/>
            <person name="Kang L."/>
            <person name="Cui F."/>
        </authorList>
    </citation>
    <scope>NUCLEOTIDE SEQUENCE [LARGE SCALE GENOMIC DNA]</scope>
    <source>
        <strain evidence="1">Lst14</strain>
    </source>
</reference>
<dbReference type="Proteomes" id="UP000291343">
    <property type="component" value="Unassembled WGS sequence"/>
</dbReference>
<protein>
    <submittedName>
        <fullName evidence="1">Uncharacterized protein</fullName>
    </submittedName>
</protein>
<evidence type="ECO:0000313" key="2">
    <source>
        <dbReference type="Proteomes" id="UP000291343"/>
    </source>
</evidence>
<sequence>KDYSGSTRNVLQLVRGENIIELNRVRNRSRRQTTLSIARAMSLLVQGQLTLIEFLRRASHQTERLFDVSEPPVKNDEGLLRRKLEENNAVPPSPEWFGLEVAAEVIIPLEEAEGPPARVPQVHS</sequence>